<dbReference type="OrthoDB" id="2342176at2759"/>
<dbReference type="PANTHER" id="PTHR36182:SF1">
    <property type="entry name" value="PROTEIN, PUTATIVE (AFU_ORTHOLOGUE AFUA_6G10930)-RELATED"/>
    <property type="match status" value="1"/>
</dbReference>
<feature type="region of interest" description="Disordered" evidence="1">
    <location>
        <begin position="250"/>
        <end position="291"/>
    </location>
</feature>
<dbReference type="STRING" id="2060906.A0A0H1B935"/>
<evidence type="ECO:0008006" key="5">
    <source>
        <dbReference type="Google" id="ProtNLM"/>
    </source>
</evidence>
<dbReference type="AlphaFoldDB" id="A0A0H1B935"/>
<feature type="compositionally biased region" description="Low complexity" evidence="1">
    <location>
        <begin position="214"/>
        <end position="233"/>
    </location>
</feature>
<accession>A0A0H1B935</accession>
<gene>
    <name evidence="3" type="ORF">EMPG_16576</name>
</gene>
<feature type="chain" id="PRO_5005199418" description="Chitin-binding type-4 domain-containing protein" evidence="2">
    <location>
        <begin position="20"/>
        <end position="291"/>
    </location>
</feature>
<evidence type="ECO:0000256" key="1">
    <source>
        <dbReference type="SAM" id="MobiDB-lite"/>
    </source>
</evidence>
<sequence length="291" mass="30938">MLSSIVILRIIGLATLAQAHMQLYNPPPFGAANNPHLTTPPDPYLDYPYNCCGRSTPFPCKGYLDHLDTPQGQPVASWPAGSVQNFSLTGTGNHYGGSCQVGFSTDKGATWKVARSFEGNCPHRHGGTDPAKQTFDFRVPRDTPAGVQVFAWTWINREREFNMLCAAVEITDAEGEQPGAATVRSDSAYSNEHSRRDVGECACTCGGGGGGASGNSSNSTANGTNNSSTAATGPETVSFNERPSFLFANLDTGCQTPETDFELKYPNPGPDAAEGDGEYELKLPEPADKCS</sequence>
<proteinExistence type="predicted"/>
<feature type="signal peptide" evidence="2">
    <location>
        <begin position="1"/>
        <end position="19"/>
    </location>
</feature>
<feature type="region of interest" description="Disordered" evidence="1">
    <location>
        <begin position="210"/>
        <end position="237"/>
    </location>
</feature>
<evidence type="ECO:0000256" key="2">
    <source>
        <dbReference type="SAM" id="SignalP"/>
    </source>
</evidence>
<reference evidence="4" key="1">
    <citation type="journal article" date="2015" name="PLoS Genet.">
        <title>The dynamic genome and transcriptome of the human fungal pathogen Blastomyces and close relative Emmonsia.</title>
        <authorList>
            <person name="Munoz J.F."/>
            <person name="Gauthier G.M."/>
            <person name="Desjardins C.A."/>
            <person name="Gallo J.E."/>
            <person name="Holder J."/>
            <person name="Sullivan T.D."/>
            <person name="Marty A.J."/>
            <person name="Carmen J.C."/>
            <person name="Chen Z."/>
            <person name="Ding L."/>
            <person name="Gujja S."/>
            <person name="Magrini V."/>
            <person name="Misas E."/>
            <person name="Mitreva M."/>
            <person name="Priest M."/>
            <person name="Saif S."/>
            <person name="Whiston E.A."/>
            <person name="Young S."/>
            <person name="Zeng Q."/>
            <person name="Goldman W.E."/>
            <person name="Mardis E.R."/>
            <person name="Taylor J.W."/>
            <person name="McEwen J.G."/>
            <person name="Clay O.K."/>
            <person name="Klein B.S."/>
            <person name="Cuomo C.A."/>
        </authorList>
    </citation>
    <scope>NUCLEOTIDE SEQUENCE [LARGE SCALE GENOMIC DNA]</scope>
    <source>
        <strain evidence="4">UAMH 139</strain>
    </source>
</reference>
<evidence type="ECO:0000313" key="3">
    <source>
        <dbReference type="EMBL" id="KLJ07949.1"/>
    </source>
</evidence>
<dbReference type="EMBL" id="LDEV01002710">
    <property type="protein sequence ID" value="KLJ07949.1"/>
    <property type="molecule type" value="Genomic_DNA"/>
</dbReference>
<name>A0A0H1B935_9EURO</name>
<organism evidence="3 4">
    <name type="scientific">Blastomyces silverae</name>
    <dbReference type="NCBI Taxonomy" id="2060906"/>
    <lineage>
        <taxon>Eukaryota</taxon>
        <taxon>Fungi</taxon>
        <taxon>Dikarya</taxon>
        <taxon>Ascomycota</taxon>
        <taxon>Pezizomycotina</taxon>
        <taxon>Eurotiomycetes</taxon>
        <taxon>Eurotiomycetidae</taxon>
        <taxon>Onygenales</taxon>
        <taxon>Ajellomycetaceae</taxon>
        <taxon>Blastomyces</taxon>
    </lineage>
</organism>
<keyword evidence="2" id="KW-0732">Signal</keyword>
<protein>
    <recommendedName>
        <fullName evidence="5">Chitin-binding type-4 domain-containing protein</fullName>
    </recommendedName>
</protein>
<keyword evidence="4" id="KW-1185">Reference proteome</keyword>
<dbReference type="Proteomes" id="UP000053573">
    <property type="component" value="Unassembled WGS sequence"/>
</dbReference>
<dbReference type="PANTHER" id="PTHR36182">
    <property type="entry name" value="PROTEIN, PUTATIVE (AFU_ORTHOLOGUE AFUA_6G10930)-RELATED"/>
    <property type="match status" value="1"/>
</dbReference>
<comment type="caution">
    <text evidence="3">The sequence shown here is derived from an EMBL/GenBank/DDBJ whole genome shotgun (WGS) entry which is preliminary data.</text>
</comment>
<evidence type="ECO:0000313" key="4">
    <source>
        <dbReference type="Proteomes" id="UP000053573"/>
    </source>
</evidence>
<dbReference type="Gene3D" id="2.70.50.70">
    <property type="match status" value="1"/>
</dbReference>
<feature type="compositionally biased region" description="Basic and acidic residues" evidence="1">
    <location>
        <begin position="279"/>
        <end position="291"/>
    </location>
</feature>